<dbReference type="EMBL" id="JAANOU010000001">
    <property type="protein sequence ID" value="NIH79639.1"/>
    <property type="molecule type" value="Genomic_DNA"/>
</dbReference>
<dbReference type="Gene3D" id="3.40.50.1820">
    <property type="entry name" value="alpha/beta hydrolase"/>
    <property type="match status" value="1"/>
</dbReference>
<evidence type="ECO:0000256" key="5">
    <source>
        <dbReference type="SAM" id="SignalP"/>
    </source>
</evidence>
<keyword evidence="9" id="KW-1185">Reference proteome</keyword>
<dbReference type="Pfam" id="PF08386">
    <property type="entry name" value="Abhydrolase_4"/>
    <property type="match status" value="1"/>
</dbReference>
<sequence length="508" mass="52124">MPRRGLVGLVVAVLSTALVAGCTAGPSKRPPVVENDEPVSSAPSSSAAAVPLPPLTEPRSPTLDWTDCDQQTRSRLGSAAPGYLRFSCGTVLSTLDTPALPGRIQTRVSVLRAGDGAVPLVVVNDVDGSPGTLYAARLASTLPPALLQRFSLIGVDRRGTGESDPLSCVPEDTRAQLLDADPAGHDLEPLLDAARKAGQQCAIDLGGTQQAFDSWRTAGDLEEIRGELGVPKLHALGHGEGSQVLLSYAARFPDRVGRFVLDGVPDPSGDTATVLGDLAAAQQATLDTYGRAVGQDAPATVTAVLDRLRTAPQATSGGAVFGPGIALRAVVAGLADRTRWTELARALDAARTGDIRGLAAFVAPALNGSDSAPSSLDGTLATECNDTTARVPADRIAGLTDQLRGRYPLFGGLVTQTLAWCLPWPARTEPLPTPGTPGIPPVVVTSTLIDPVTPEIGTARAAQQIPGAVRVAWQGAGHGALSSPCAAEAVRAFLVDGKVPADGTLCPA</sequence>
<feature type="domain" description="Peptidase S33 tripeptidyl aminopeptidase-like C-terminal" evidence="7">
    <location>
        <begin position="408"/>
        <end position="506"/>
    </location>
</feature>
<dbReference type="InterPro" id="IPR000073">
    <property type="entry name" value="AB_hydrolase_1"/>
</dbReference>
<feature type="domain" description="AB hydrolase-1" evidence="6">
    <location>
        <begin position="142"/>
        <end position="292"/>
    </location>
</feature>
<evidence type="ECO:0000256" key="2">
    <source>
        <dbReference type="ARBA" id="ARBA00022729"/>
    </source>
</evidence>
<evidence type="ECO:0000313" key="8">
    <source>
        <dbReference type="EMBL" id="NIH79639.1"/>
    </source>
</evidence>
<accession>A0ABX0SRP3</accession>
<feature type="signal peptide" evidence="5">
    <location>
        <begin position="1"/>
        <end position="20"/>
    </location>
</feature>
<organism evidence="8 9">
    <name type="scientific">Amycolatopsis viridis</name>
    <dbReference type="NCBI Taxonomy" id="185678"/>
    <lineage>
        <taxon>Bacteria</taxon>
        <taxon>Bacillati</taxon>
        <taxon>Actinomycetota</taxon>
        <taxon>Actinomycetes</taxon>
        <taxon>Pseudonocardiales</taxon>
        <taxon>Pseudonocardiaceae</taxon>
        <taxon>Amycolatopsis</taxon>
    </lineage>
</organism>
<proteinExistence type="inferred from homology"/>
<reference evidence="8 9" key="1">
    <citation type="submission" date="2020-03" db="EMBL/GenBank/DDBJ databases">
        <title>Sequencing the genomes of 1000 actinobacteria strains.</title>
        <authorList>
            <person name="Klenk H.-P."/>
        </authorList>
    </citation>
    <scope>NUCLEOTIDE SEQUENCE [LARGE SCALE GENOMIC DNA]</scope>
    <source>
        <strain evidence="8 9">DSM 45668</strain>
    </source>
</reference>
<dbReference type="PANTHER" id="PTHR43248">
    <property type="entry name" value="2-SUCCINYL-6-HYDROXY-2,4-CYCLOHEXADIENE-1-CARBOXYLATE SYNTHASE"/>
    <property type="match status" value="1"/>
</dbReference>
<evidence type="ECO:0000259" key="6">
    <source>
        <dbReference type="Pfam" id="PF00561"/>
    </source>
</evidence>
<name>A0ABX0SRP3_9PSEU</name>
<evidence type="ECO:0000256" key="3">
    <source>
        <dbReference type="ARBA" id="ARBA00022801"/>
    </source>
</evidence>
<keyword evidence="3" id="KW-0378">Hydrolase</keyword>
<dbReference type="InterPro" id="IPR051601">
    <property type="entry name" value="Serine_prot/Carboxylest_S33"/>
</dbReference>
<dbReference type="RefSeq" id="WP_313886084.1">
    <property type="nucleotide sequence ID" value="NZ_JAANOU010000001.1"/>
</dbReference>
<protein>
    <submittedName>
        <fullName evidence="8">Pimeloyl-ACP methyl ester carboxylesterase</fullName>
    </submittedName>
</protein>
<dbReference type="InterPro" id="IPR013595">
    <property type="entry name" value="Pept_S33_TAP-like_C"/>
</dbReference>
<dbReference type="SUPFAM" id="SSF53474">
    <property type="entry name" value="alpha/beta-Hydrolases"/>
    <property type="match status" value="1"/>
</dbReference>
<dbReference type="PROSITE" id="PS51257">
    <property type="entry name" value="PROKAR_LIPOPROTEIN"/>
    <property type="match status" value="1"/>
</dbReference>
<feature type="chain" id="PRO_5047072008" evidence="5">
    <location>
        <begin position="21"/>
        <end position="508"/>
    </location>
</feature>
<evidence type="ECO:0000256" key="1">
    <source>
        <dbReference type="ARBA" id="ARBA00010088"/>
    </source>
</evidence>
<evidence type="ECO:0000313" key="9">
    <source>
        <dbReference type="Proteomes" id="UP000754495"/>
    </source>
</evidence>
<comment type="similarity">
    <text evidence="1">Belongs to the peptidase S33 family.</text>
</comment>
<dbReference type="InterPro" id="IPR029058">
    <property type="entry name" value="AB_hydrolase_fold"/>
</dbReference>
<feature type="region of interest" description="Disordered" evidence="4">
    <location>
        <begin position="25"/>
        <end position="61"/>
    </location>
</feature>
<gene>
    <name evidence="8" type="ORF">FHX46_002169</name>
</gene>
<dbReference type="PANTHER" id="PTHR43248:SF29">
    <property type="entry name" value="TRIPEPTIDYL AMINOPEPTIDASE"/>
    <property type="match status" value="1"/>
</dbReference>
<dbReference type="Proteomes" id="UP000754495">
    <property type="component" value="Unassembled WGS sequence"/>
</dbReference>
<evidence type="ECO:0000259" key="7">
    <source>
        <dbReference type="Pfam" id="PF08386"/>
    </source>
</evidence>
<comment type="caution">
    <text evidence="8">The sequence shown here is derived from an EMBL/GenBank/DDBJ whole genome shotgun (WGS) entry which is preliminary data.</text>
</comment>
<feature type="compositionally biased region" description="Low complexity" evidence="4">
    <location>
        <begin position="38"/>
        <end position="50"/>
    </location>
</feature>
<evidence type="ECO:0000256" key="4">
    <source>
        <dbReference type="SAM" id="MobiDB-lite"/>
    </source>
</evidence>
<dbReference type="Pfam" id="PF00561">
    <property type="entry name" value="Abhydrolase_1"/>
    <property type="match status" value="1"/>
</dbReference>
<keyword evidence="2 5" id="KW-0732">Signal</keyword>